<dbReference type="InterPro" id="IPR019150">
    <property type="entry name" value="Vesicle_transport_protein_Use1"/>
</dbReference>
<dbReference type="InParanoid" id="W3XCC4"/>
<dbReference type="RefSeq" id="XP_007832353.1">
    <property type="nucleotide sequence ID" value="XM_007834162.1"/>
</dbReference>
<gene>
    <name evidence="12" type="ORF">PFICI_05581</name>
</gene>
<dbReference type="HOGENOM" id="CLU_027976_0_0_1"/>
<accession>W3XCC4</accession>
<dbReference type="OMA" id="YAWIFGL"/>
<organism evidence="12 13">
    <name type="scientific">Pestalotiopsis fici (strain W106-1 / CGMCC3.15140)</name>
    <dbReference type="NCBI Taxonomy" id="1229662"/>
    <lineage>
        <taxon>Eukaryota</taxon>
        <taxon>Fungi</taxon>
        <taxon>Dikarya</taxon>
        <taxon>Ascomycota</taxon>
        <taxon>Pezizomycotina</taxon>
        <taxon>Sordariomycetes</taxon>
        <taxon>Xylariomycetidae</taxon>
        <taxon>Amphisphaeriales</taxon>
        <taxon>Sporocadaceae</taxon>
        <taxon>Pestalotiopsis</taxon>
    </lineage>
</organism>
<proteinExistence type="inferred from homology"/>
<evidence type="ECO:0008006" key="14">
    <source>
        <dbReference type="Google" id="ProtNLM"/>
    </source>
</evidence>
<keyword evidence="7" id="KW-0653">Protein transport</keyword>
<dbReference type="AlphaFoldDB" id="W3XCC4"/>
<dbReference type="STRING" id="1229662.W3XCC4"/>
<dbReference type="Pfam" id="PF09753">
    <property type="entry name" value="Use1"/>
    <property type="match status" value="1"/>
</dbReference>
<dbReference type="GO" id="GO:0006890">
    <property type="term" value="P:retrograde vesicle-mediated transport, Golgi to endoplasmic reticulum"/>
    <property type="evidence" value="ECO:0007669"/>
    <property type="project" value="TreeGrafter"/>
</dbReference>
<keyword evidence="3" id="KW-0813">Transport</keyword>
<evidence type="ECO:0000256" key="11">
    <source>
        <dbReference type="SAM" id="Phobius"/>
    </source>
</evidence>
<protein>
    <recommendedName>
        <fullName evidence="14">Synaptobrevin</fullName>
    </recommendedName>
</protein>
<evidence type="ECO:0000256" key="6">
    <source>
        <dbReference type="ARBA" id="ARBA00022892"/>
    </source>
</evidence>
<evidence type="ECO:0000256" key="5">
    <source>
        <dbReference type="ARBA" id="ARBA00022824"/>
    </source>
</evidence>
<dbReference type="GO" id="GO:0031201">
    <property type="term" value="C:SNARE complex"/>
    <property type="evidence" value="ECO:0007669"/>
    <property type="project" value="TreeGrafter"/>
</dbReference>
<dbReference type="PANTHER" id="PTHR13050">
    <property type="entry name" value="USE1-LIKE PROTEIN"/>
    <property type="match status" value="1"/>
</dbReference>
<evidence type="ECO:0000256" key="3">
    <source>
        <dbReference type="ARBA" id="ARBA00022448"/>
    </source>
</evidence>
<keyword evidence="4 11" id="KW-0812">Transmembrane</keyword>
<dbReference type="GO" id="GO:0005484">
    <property type="term" value="F:SNAP receptor activity"/>
    <property type="evidence" value="ECO:0007669"/>
    <property type="project" value="TreeGrafter"/>
</dbReference>
<evidence type="ECO:0000256" key="7">
    <source>
        <dbReference type="ARBA" id="ARBA00022927"/>
    </source>
</evidence>
<dbReference type="eggNOG" id="ENOG502SCD1">
    <property type="taxonomic scope" value="Eukaryota"/>
</dbReference>
<keyword evidence="5" id="KW-0256">Endoplasmic reticulum</keyword>
<comment type="subcellular location">
    <subcellularLocation>
        <location evidence="1">Endoplasmic reticulum membrane</location>
        <topology evidence="1">Single-pass type IV membrane protein</topology>
    </subcellularLocation>
</comment>
<feature type="compositionally biased region" description="Polar residues" evidence="10">
    <location>
        <begin position="193"/>
        <end position="211"/>
    </location>
</feature>
<dbReference type="Proteomes" id="UP000030651">
    <property type="component" value="Unassembled WGS sequence"/>
</dbReference>
<evidence type="ECO:0000256" key="8">
    <source>
        <dbReference type="ARBA" id="ARBA00022989"/>
    </source>
</evidence>
<evidence type="ECO:0000256" key="2">
    <source>
        <dbReference type="ARBA" id="ARBA00007891"/>
    </source>
</evidence>
<feature type="region of interest" description="Disordered" evidence="10">
    <location>
        <begin position="99"/>
        <end position="226"/>
    </location>
</feature>
<dbReference type="OrthoDB" id="3231855at2759"/>
<keyword evidence="9 11" id="KW-0472">Membrane</keyword>
<evidence type="ECO:0000256" key="9">
    <source>
        <dbReference type="ARBA" id="ARBA00023136"/>
    </source>
</evidence>
<keyword evidence="8 11" id="KW-1133">Transmembrane helix</keyword>
<evidence type="ECO:0000256" key="10">
    <source>
        <dbReference type="SAM" id="MobiDB-lite"/>
    </source>
</evidence>
<dbReference type="KEGG" id="pfy:PFICI_05581"/>
<feature type="compositionally biased region" description="Polar residues" evidence="10">
    <location>
        <begin position="121"/>
        <end position="138"/>
    </location>
</feature>
<reference evidence="13" key="1">
    <citation type="journal article" date="2015" name="BMC Genomics">
        <title>Genomic and transcriptomic analysis of the endophytic fungus Pestalotiopsis fici reveals its lifestyle and high potential for synthesis of natural products.</title>
        <authorList>
            <person name="Wang X."/>
            <person name="Zhang X."/>
            <person name="Liu L."/>
            <person name="Xiang M."/>
            <person name="Wang W."/>
            <person name="Sun X."/>
            <person name="Che Y."/>
            <person name="Guo L."/>
            <person name="Liu G."/>
            <person name="Guo L."/>
            <person name="Wang C."/>
            <person name="Yin W.B."/>
            <person name="Stadler M."/>
            <person name="Zhang X."/>
            <person name="Liu X."/>
        </authorList>
    </citation>
    <scope>NUCLEOTIDE SEQUENCE [LARGE SCALE GENOMIC DNA]</scope>
    <source>
        <strain evidence="13">W106-1 / CGMCC3.15140</strain>
    </source>
</reference>
<dbReference type="GO" id="GO:0015031">
    <property type="term" value="P:protein transport"/>
    <property type="evidence" value="ECO:0007669"/>
    <property type="project" value="UniProtKB-KW"/>
</dbReference>
<dbReference type="EMBL" id="KI912111">
    <property type="protein sequence ID" value="ETS83705.1"/>
    <property type="molecule type" value="Genomic_DNA"/>
</dbReference>
<keyword evidence="6" id="KW-0931">ER-Golgi transport</keyword>
<feature type="compositionally biased region" description="Acidic residues" evidence="10">
    <location>
        <begin position="99"/>
        <end position="116"/>
    </location>
</feature>
<feature type="compositionally biased region" description="Acidic residues" evidence="10">
    <location>
        <begin position="142"/>
        <end position="161"/>
    </location>
</feature>
<name>W3XCC4_PESFW</name>
<evidence type="ECO:0000313" key="12">
    <source>
        <dbReference type="EMBL" id="ETS83705.1"/>
    </source>
</evidence>
<evidence type="ECO:0000256" key="4">
    <source>
        <dbReference type="ARBA" id="ARBA00022692"/>
    </source>
</evidence>
<evidence type="ECO:0000256" key="1">
    <source>
        <dbReference type="ARBA" id="ARBA00004163"/>
    </source>
</evidence>
<dbReference type="GeneID" id="19270594"/>
<keyword evidence="13" id="KW-1185">Reference proteome</keyword>
<feature type="transmembrane region" description="Helical" evidence="11">
    <location>
        <begin position="330"/>
        <end position="350"/>
    </location>
</feature>
<comment type="similarity">
    <text evidence="2">Belongs to the USE1 family.</text>
</comment>
<sequence length="355" mass="39704">MTPRRSVSNPDSFTDLNRLLARLQQSILHADAEREHRLRTSEYERNKASINLEYARTLLTRLEQDALSIKIHTRRQETQADLNRKRYIFDQITERLAELEETSIDSDDDDDSDGEDILGTIQTPSDSLDSTNSDQPIQAWTDAEEEEIEEDEQDAEGESYADESTIVPESRRHIPAPQTEAVTRGPEPPKQEPSVTLSASQPGTSTQQSLRSRGAPAPLQNDSAETTARSQLFGNKHSSPTTALSTSATTEAILDHQRAEQDKLTESLLSMARTLKTQSHAFQSDLEQEKDVLSAAGAGMEKGERGMDAASRRMGTLRKMTEGKGWWGRMMLYAWIFGLMVIAILIVGVMPKLRF</sequence>
<dbReference type="GO" id="GO:0005789">
    <property type="term" value="C:endoplasmic reticulum membrane"/>
    <property type="evidence" value="ECO:0007669"/>
    <property type="project" value="UniProtKB-SubCell"/>
</dbReference>
<evidence type="ECO:0000313" key="13">
    <source>
        <dbReference type="Proteomes" id="UP000030651"/>
    </source>
</evidence>
<dbReference type="PANTHER" id="PTHR13050:SF7">
    <property type="entry name" value="VESICLE TRANSPORT PROTEIN USE1"/>
    <property type="match status" value="1"/>
</dbReference>